<evidence type="ECO:0000256" key="4">
    <source>
        <dbReference type="ARBA" id="ARBA00022801"/>
    </source>
</evidence>
<keyword evidence="5" id="KW-0119">Carbohydrate metabolism</keyword>
<evidence type="ECO:0000256" key="7">
    <source>
        <dbReference type="SAM" id="SignalP"/>
    </source>
</evidence>
<dbReference type="InterPro" id="IPR002509">
    <property type="entry name" value="NODB_dom"/>
</dbReference>
<keyword evidence="4 9" id="KW-0378">Hydrolase</keyword>
<keyword evidence="6" id="KW-1133">Transmembrane helix</keyword>
<dbReference type="Proteomes" id="UP001479436">
    <property type="component" value="Unassembled WGS sequence"/>
</dbReference>
<evidence type="ECO:0000313" key="10">
    <source>
        <dbReference type="Proteomes" id="UP001479436"/>
    </source>
</evidence>
<accession>A0ABR2WT92</accession>
<name>A0ABR2WT92_9FUNG</name>
<keyword evidence="6" id="KW-0812">Transmembrane</keyword>
<keyword evidence="10" id="KW-1185">Reference proteome</keyword>
<proteinExistence type="predicted"/>
<protein>
    <submittedName>
        <fullName evidence="9">Chitin deacetylase</fullName>
        <ecNumber evidence="9">3.5.1.41</ecNumber>
    </submittedName>
</protein>
<evidence type="ECO:0000256" key="5">
    <source>
        <dbReference type="ARBA" id="ARBA00023277"/>
    </source>
</evidence>
<organism evidence="9 10">
    <name type="scientific">Basidiobolus ranarum</name>
    <dbReference type="NCBI Taxonomy" id="34480"/>
    <lineage>
        <taxon>Eukaryota</taxon>
        <taxon>Fungi</taxon>
        <taxon>Fungi incertae sedis</taxon>
        <taxon>Zoopagomycota</taxon>
        <taxon>Entomophthoromycotina</taxon>
        <taxon>Basidiobolomycetes</taxon>
        <taxon>Basidiobolales</taxon>
        <taxon>Basidiobolaceae</taxon>
        <taxon>Basidiobolus</taxon>
    </lineage>
</organism>
<evidence type="ECO:0000256" key="1">
    <source>
        <dbReference type="ARBA" id="ARBA00001941"/>
    </source>
</evidence>
<dbReference type="PANTHER" id="PTHR46471:SF2">
    <property type="entry name" value="CHITIN DEACETYLASE-RELATED"/>
    <property type="match status" value="1"/>
</dbReference>
<evidence type="ECO:0000256" key="3">
    <source>
        <dbReference type="ARBA" id="ARBA00022729"/>
    </source>
</evidence>
<keyword evidence="6" id="KW-0472">Membrane</keyword>
<evidence type="ECO:0000256" key="6">
    <source>
        <dbReference type="SAM" id="Phobius"/>
    </source>
</evidence>
<keyword evidence="2" id="KW-0479">Metal-binding</keyword>
<keyword evidence="3 7" id="KW-0732">Signal</keyword>
<dbReference type="SUPFAM" id="SSF88713">
    <property type="entry name" value="Glycoside hydrolase/deacetylase"/>
    <property type="match status" value="1"/>
</dbReference>
<comment type="caution">
    <text evidence="9">The sequence shown here is derived from an EMBL/GenBank/DDBJ whole genome shotgun (WGS) entry which is preliminary data.</text>
</comment>
<evidence type="ECO:0000256" key="2">
    <source>
        <dbReference type="ARBA" id="ARBA00022723"/>
    </source>
</evidence>
<comment type="cofactor">
    <cofactor evidence="1">
        <name>Co(2+)</name>
        <dbReference type="ChEBI" id="CHEBI:48828"/>
    </cofactor>
</comment>
<sequence>MFVPGKFTLFITALVAIVRGQDVGEGIVLRCSKAGAFALTFDDGPSPFTPQLLDILKARNIPATFFVLGIHARNPTYAPYLKRAFDEGHQIALHTDTHPHLNTLTPDKIQNELNQNGETVKDIIGAVPNYMRPPYGECNQVTRGTIQEMGFLIVNWNVDSNDWRYHGNSENHDKIYENMAVKINPSDSFSNSFISLQHDTEDFSVARVPQIIDLIVSKGFHFETVADCLGNMLPMYRGAPNNNNSTVIAPTPSANATAKPTTTAATQSTFISLDPVATQPPPRRIDTRSSAESIAPVYYVSSFLAMIAYAYVWN</sequence>
<dbReference type="EC" id="3.5.1.41" evidence="9"/>
<dbReference type="Gene3D" id="3.20.20.370">
    <property type="entry name" value="Glycoside hydrolase/deacetylase"/>
    <property type="match status" value="1"/>
</dbReference>
<feature type="transmembrane region" description="Helical" evidence="6">
    <location>
        <begin position="296"/>
        <end position="313"/>
    </location>
</feature>
<reference evidence="9 10" key="1">
    <citation type="submission" date="2023-04" db="EMBL/GenBank/DDBJ databases">
        <title>Genome of Basidiobolus ranarum AG-B5.</title>
        <authorList>
            <person name="Stajich J.E."/>
            <person name="Carter-House D."/>
            <person name="Gryganskyi A."/>
        </authorList>
    </citation>
    <scope>NUCLEOTIDE SEQUENCE [LARGE SCALE GENOMIC DNA]</scope>
    <source>
        <strain evidence="9 10">AG-B5</strain>
    </source>
</reference>
<dbReference type="PROSITE" id="PS51677">
    <property type="entry name" value="NODB"/>
    <property type="match status" value="1"/>
</dbReference>
<dbReference type="Pfam" id="PF01522">
    <property type="entry name" value="Polysacc_deac_1"/>
    <property type="match status" value="1"/>
</dbReference>
<feature type="domain" description="NodB homology" evidence="8">
    <location>
        <begin position="35"/>
        <end position="223"/>
    </location>
</feature>
<dbReference type="GO" id="GO:0004099">
    <property type="term" value="F:chitin deacetylase activity"/>
    <property type="evidence" value="ECO:0007669"/>
    <property type="project" value="UniProtKB-EC"/>
</dbReference>
<gene>
    <name evidence="9" type="primary">CDA2_17</name>
    <name evidence="9" type="ORF">K7432_007609</name>
</gene>
<evidence type="ECO:0000313" key="9">
    <source>
        <dbReference type="EMBL" id="KAK9764694.1"/>
    </source>
</evidence>
<dbReference type="InterPro" id="IPR011330">
    <property type="entry name" value="Glyco_hydro/deAcase_b/a-brl"/>
</dbReference>
<evidence type="ECO:0000259" key="8">
    <source>
        <dbReference type="PROSITE" id="PS51677"/>
    </source>
</evidence>
<feature type="chain" id="PRO_5046812731" evidence="7">
    <location>
        <begin position="21"/>
        <end position="314"/>
    </location>
</feature>
<feature type="signal peptide" evidence="7">
    <location>
        <begin position="1"/>
        <end position="20"/>
    </location>
</feature>
<dbReference type="EMBL" id="JASJQH010000383">
    <property type="protein sequence ID" value="KAK9764694.1"/>
    <property type="molecule type" value="Genomic_DNA"/>
</dbReference>
<dbReference type="PANTHER" id="PTHR46471">
    <property type="entry name" value="CHITIN DEACETYLASE"/>
    <property type="match status" value="1"/>
</dbReference>